<reference evidence="1 2" key="1">
    <citation type="submission" date="2010-09" db="EMBL/GenBank/DDBJ databases">
        <authorList>
            <person name="Harkins D.M."/>
            <person name="Madupu R."/>
            <person name="Durkin A.S."/>
            <person name="Torralba M."/>
            <person name="Methe B."/>
            <person name="Sutton G.G."/>
            <person name="Nelson K.E."/>
        </authorList>
    </citation>
    <scope>NUCLEOTIDE SEQUENCE [LARGE SCALE GENOMIC DNA]</scope>
    <source>
        <strain evidence="1 2">CRIS 21A-A</strain>
    </source>
</reference>
<dbReference type="AlphaFoldDB" id="E1GYC4"/>
<protein>
    <submittedName>
        <fullName evidence="1">Uncharacterized protein</fullName>
    </submittedName>
</protein>
<sequence>MLIKLYTKRMGFFLKLFKKGEETSPHIGGMEDYMTLVRVYFQASLACHLGITNLAMLPDLRTYKQTFHIPTTNNKLGLNEKASISKTMKNIYQLNDNFFNEIDKSIKKNCKKYQDVQIYLVQFQGYTQELMMLIGNLMKFKLRIPGFFKRAIYSMTEKTVNDIFEKNDFSDASVIKSVLSVRKYNKRLNFSKAWTTDFIYQIVLLAKKEPKPKEDKQHK</sequence>
<gene>
    <name evidence="1" type="ORF">HMPREF9018_1903</name>
</gene>
<proteinExistence type="predicted"/>
<dbReference type="eggNOG" id="ENOG502ZC1X">
    <property type="taxonomic scope" value="Bacteria"/>
</dbReference>
<comment type="caution">
    <text evidence="1">The sequence shown here is derived from an EMBL/GenBank/DDBJ whole genome shotgun (WGS) entry which is preliminary data.</text>
</comment>
<organism evidence="1 2">
    <name type="scientific">Prevotella amnii CRIS 21A-A</name>
    <dbReference type="NCBI Taxonomy" id="679191"/>
    <lineage>
        <taxon>Bacteria</taxon>
        <taxon>Pseudomonadati</taxon>
        <taxon>Bacteroidota</taxon>
        <taxon>Bacteroidia</taxon>
        <taxon>Bacteroidales</taxon>
        <taxon>Prevotellaceae</taxon>
        <taxon>Prevotella</taxon>
    </lineage>
</organism>
<evidence type="ECO:0000313" key="1">
    <source>
        <dbReference type="EMBL" id="EFN90300.1"/>
    </source>
</evidence>
<dbReference type="EMBL" id="ADFQ01000105">
    <property type="protein sequence ID" value="EFN90300.1"/>
    <property type="molecule type" value="Genomic_DNA"/>
</dbReference>
<name>E1GYC4_9BACT</name>
<evidence type="ECO:0000313" key="2">
    <source>
        <dbReference type="Proteomes" id="UP000016016"/>
    </source>
</evidence>
<accession>E1GYC4</accession>
<dbReference type="Proteomes" id="UP000016016">
    <property type="component" value="Unassembled WGS sequence"/>
</dbReference>